<evidence type="ECO:0000256" key="9">
    <source>
        <dbReference type="ARBA" id="ARBA00031501"/>
    </source>
</evidence>
<evidence type="ECO:0000256" key="4">
    <source>
        <dbReference type="ARBA" id="ARBA00020295"/>
    </source>
</evidence>
<dbReference type="EMBL" id="MJUW02000086">
    <property type="protein sequence ID" value="OQD45491.1"/>
    <property type="molecule type" value="Genomic_DNA"/>
</dbReference>
<evidence type="ECO:0000256" key="7">
    <source>
        <dbReference type="ARBA" id="ARBA00023277"/>
    </source>
</evidence>
<keyword evidence="7 10" id="KW-0119">Carbohydrate metabolism</keyword>
<dbReference type="SUPFAM" id="SSF51445">
    <property type="entry name" value="(Trans)glycosidases"/>
    <property type="match status" value="1"/>
</dbReference>
<accession>A0A1V6LZC4</accession>
<evidence type="ECO:0000256" key="10">
    <source>
        <dbReference type="RuleBase" id="RU361207"/>
    </source>
</evidence>
<protein>
    <recommendedName>
        <fullName evidence="4 10">4-alpha-glucanotransferase</fullName>
        <ecNumber evidence="3 10">2.4.1.25</ecNumber>
    </recommendedName>
    <alternativeName>
        <fullName evidence="8 10">Amylomaltase</fullName>
    </alternativeName>
    <alternativeName>
        <fullName evidence="9 10">Disproportionating enzyme</fullName>
    </alternativeName>
</protein>
<dbReference type="PANTHER" id="PTHR32438">
    <property type="entry name" value="4-ALPHA-GLUCANOTRANSFERASE DPE1, CHLOROPLASTIC/AMYLOPLASTIC"/>
    <property type="match status" value="1"/>
</dbReference>
<dbReference type="AlphaFoldDB" id="A0A1V6LZC4"/>
<evidence type="ECO:0000313" key="12">
    <source>
        <dbReference type="Proteomes" id="UP000242219"/>
    </source>
</evidence>
<name>A0A1V6LZC4_9BACT</name>
<evidence type="ECO:0000256" key="1">
    <source>
        <dbReference type="ARBA" id="ARBA00000439"/>
    </source>
</evidence>
<evidence type="ECO:0000256" key="5">
    <source>
        <dbReference type="ARBA" id="ARBA00022676"/>
    </source>
</evidence>
<evidence type="ECO:0000256" key="2">
    <source>
        <dbReference type="ARBA" id="ARBA00005684"/>
    </source>
</evidence>
<sequence length="498" mass="57941">MNRRSGILLHVTSLPASHGIGDFGETAYQFVDFLTETRQSLWQILPLNPTSTVYGNSPYSSNSAFAGNKNMISLDLLIRDGILLKSDMKSHSVFPNDIIEYDRVSAFKQDMLCSGYKNIRHTLEKNVEFKTFCNENAHWLDDYTLYVTLKDSFHGAAWYDWPEDLRHRKEAAMSEWRNTLNDKILMEKFFQFLFFKQWFSLKKYCNSKNIHIIGDLPIYVTDDSVDVWAEPEIFKLDNSKKPTFVAGVPPDYFSTTGQRWGNPVYNWDILKGSGYSWWLKRIEHNLKLYDIVRLDHFRGFVSYWEIPVNEMTAIHGKWVDAPVKDFFNILYRHFPSLPIIAEDLGTITPDVREIMHMFGIPGMKVLLFAFGDDLPKNPYIPHNYTHQCIVYTGTHDNNTVKGWFKKEANTEDKKRIHRYLGKEITEDTIHQEMIRLAMMSVANTVIIPMQDVLGLGEESRMNLPSSSKNNWKWRLLPDQITSALRQELTETTIIFGRG</sequence>
<evidence type="ECO:0000256" key="8">
    <source>
        <dbReference type="ARBA" id="ARBA00031423"/>
    </source>
</evidence>
<dbReference type="GO" id="GO:0005975">
    <property type="term" value="P:carbohydrate metabolic process"/>
    <property type="evidence" value="ECO:0007669"/>
    <property type="project" value="InterPro"/>
</dbReference>
<dbReference type="EC" id="2.4.1.25" evidence="3 10"/>
<comment type="similarity">
    <text evidence="2 10">Belongs to the disproportionating enzyme family.</text>
</comment>
<keyword evidence="6 10" id="KW-0808">Transferase</keyword>
<gene>
    <name evidence="11" type="ORF">BIY37_08155</name>
</gene>
<dbReference type="NCBIfam" id="TIGR00217">
    <property type="entry name" value="malQ"/>
    <property type="match status" value="1"/>
</dbReference>
<dbReference type="Gene3D" id="3.20.20.80">
    <property type="entry name" value="Glycosidases"/>
    <property type="match status" value="1"/>
</dbReference>
<dbReference type="InterPro" id="IPR017853">
    <property type="entry name" value="GH"/>
</dbReference>
<dbReference type="NCBIfam" id="NF011080">
    <property type="entry name" value="PRK14508.1-3"/>
    <property type="match status" value="1"/>
</dbReference>
<dbReference type="Pfam" id="PF02446">
    <property type="entry name" value="Glyco_hydro_77"/>
    <property type="match status" value="1"/>
</dbReference>
<dbReference type="InterPro" id="IPR003385">
    <property type="entry name" value="Glyco_hydro_77"/>
</dbReference>
<reference evidence="11 12" key="1">
    <citation type="journal article" date="2016" name="Genome Announc.">
        <title>Draft Genome Sequence of the Anaerobic Ammonium-Oxidizing Bacterium 'Candidatus Brocadia sp. 40'.</title>
        <authorList>
            <person name="Ali M."/>
            <person name="Haroon M.F."/>
            <person name="Narita Y."/>
            <person name="Zhang L."/>
            <person name="Rangel Shaw D."/>
            <person name="Okabe S."/>
            <person name="Saikaly P.E."/>
        </authorList>
    </citation>
    <scope>NUCLEOTIDE SEQUENCE [LARGE SCALE GENOMIC DNA]</scope>
    <source>
        <strain evidence="11 12">40</strain>
    </source>
</reference>
<proteinExistence type="inferred from homology"/>
<keyword evidence="5 10" id="KW-0328">Glycosyltransferase</keyword>
<evidence type="ECO:0000256" key="6">
    <source>
        <dbReference type="ARBA" id="ARBA00022679"/>
    </source>
</evidence>
<comment type="caution">
    <text evidence="11">The sequence shown here is derived from an EMBL/GenBank/DDBJ whole genome shotgun (WGS) entry which is preliminary data.</text>
</comment>
<evidence type="ECO:0000313" key="11">
    <source>
        <dbReference type="EMBL" id="OQD45491.1"/>
    </source>
</evidence>
<evidence type="ECO:0000256" key="3">
    <source>
        <dbReference type="ARBA" id="ARBA00012560"/>
    </source>
</evidence>
<dbReference type="NCBIfam" id="NF011079">
    <property type="entry name" value="PRK14508.1-2"/>
    <property type="match status" value="1"/>
</dbReference>
<dbReference type="PANTHER" id="PTHR32438:SF5">
    <property type="entry name" value="4-ALPHA-GLUCANOTRANSFERASE DPE1, CHLOROPLASTIC_AMYLOPLASTIC"/>
    <property type="match status" value="1"/>
</dbReference>
<dbReference type="RefSeq" id="WP_070067329.1">
    <property type="nucleotide sequence ID" value="NZ_MJUW02000086.1"/>
</dbReference>
<keyword evidence="12" id="KW-1185">Reference proteome</keyword>
<organism evidence="11 12">
    <name type="scientific">Candidatus Brocadia sapporoensis</name>
    <dbReference type="NCBI Taxonomy" id="392547"/>
    <lineage>
        <taxon>Bacteria</taxon>
        <taxon>Pseudomonadati</taxon>
        <taxon>Planctomycetota</taxon>
        <taxon>Candidatus Brocadiia</taxon>
        <taxon>Candidatus Brocadiales</taxon>
        <taxon>Candidatus Brocadiaceae</taxon>
        <taxon>Candidatus Brocadia</taxon>
    </lineage>
</organism>
<dbReference type="GO" id="GO:0004134">
    <property type="term" value="F:4-alpha-glucanotransferase activity"/>
    <property type="evidence" value="ECO:0007669"/>
    <property type="project" value="UniProtKB-EC"/>
</dbReference>
<dbReference type="Proteomes" id="UP000242219">
    <property type="component" value="Unassembled WGS sequence"/>
</dbReference>
<comment type="catalytic activity">
    <reaction evidence="1 10">
        <text>Transfers a segment of a (1-&gt;4)-alpha-D-glucan to a new position in an acceptor, which may be glucose or a (1-&gt;4)-alpha-D-glucan.</text>
        <dbReference type="EC" id="2.4.1.25"/>
    </reaction>
</comment>